<keyword evidence="14" id="KW-0804">Transcription</keyword>
<keyword evidence="7" id="KW-0677">Repeat</keyword>
<keyword evidence="3" id="KW-0150">Chloroplast</keyword>
<comment type="caution">
    <text evidence="22">The sequence shown here is derived from an EMBL/GenBank/DDBJ whole genome shotgun (WGS) entry which is preliminary data.</text>
</comment>
<evidence type="ECO:0000256" key="12">
    <source>
        <dbReference type="ARBA" id="ARBA00023125"/>
    </source>
</evidence>
<keyword evidence="10" id="KW-0805">Transcription regulation</keyword>
<evidence type="ECO:0000256" key="4">
    <source>
        <dbReference type="ARBA" id="ARBA00022531"/>
    </source>
</evidence>
<dbReference type="AlphaFoldDB" id="A0AAN7K4R9"/>
<evidence type="ECO:0000256" key="1">
    <source>
        <dbReference type="ARBA" id="ARBA00004123"/>
    </source>
</evidence>
<dbReference type="FunFam" id="3.30.1330.80:FF:000001">
    <property type="entry name" value="AT-hook motif nuclear-localized protein"/>
    <property type="match status" value="1"/>
</dbReference>
<evidence type="ECO:0000256" key="3">
    <source>
        <dbReference type="ARBA" id="ARBA00022528"/>
    </source>
</evidence>
<evidence type="ECO:0000256" key="20">
    <source>
        <dbReference type="SAM" id="MobiDB-lite"/>
    </source>
</evidence>
<evidence type="ECO:0000256" key="5">
    <source>
        <dbReference type="ARBA" id="ARBA00022640"/>
    </source>
</evidence>
<evidence type="ECO:0000256" key="14">
    <source>
        <dbReference type="ARBA" id="ARBA00023163"/>
    </source>
</evidence>
<keyword evidence="13" id="KW-0472">Membrane</keyword>
<dbReference type="GO" id="GO:0003680">
    <property type="term" value="F:minor groove of adenine-thymine-rich DNA binding"/>
    <property type="evidence" value="ECO:0007669"/>
    <property type="project" value="InterPro"/>
</dbReference>
<feature type="compositionally biased region" description="Gly residues" evidence="20">
    <location>
        <begin position="311"/>
        <end position="322"/>
    </location>
</feature>
<accession>A0AAN7K4R9</accession>
<keyword evidence="4" id="KW-0602">Photosynthesis</keyword>
<name>A0AAN7K4R9_9MYRT</name>
<evidence type="ECO:0000256" key="17">
    <source>
        <dbReference type="ARBA" id="ARBA00037956"/>
    </source>
</evidence>
<dbReference type="SUPFAM" id="SSF103511">
    <property type="entry name" value="Chlorophyll a-b binding protein"/>
    <property type="match status" value="1"/>
</dbReference>
<comment type="similarity">
    <text evidence="17">Belongs to the ELIP/psbS family.</text>
</comment>
<sequence>MKPTPRHRASFKKRTKQGRARASHAGDSEWEGSARARELSGGSWACLCLCSRDHPSFFLMDPITSHGGGHSLPPPFHSLRDFQLHPHQFHHLQHARNPEIEAIMMSRTPKRDRDENSSNSTGAGTGNEGNDVLNQACMMGESSGSGGITRRPRGRPSGSKNKPKPPIIITRDSANALRTHVMEVADGQDIVESVSTFARKRQRGVCIFSGTGTVANITLRQTPSGGPAAVVALQGRFEILSLAGSFLPPPAPPEATSLTVYLAGGQGQVVGGSVVGALTASGPVMIVAASFSNAAYERLPLEDEEGKLPMEGGGGGGDGDGSAGSISNTQQQIVGDRNALLYHSLPQNLLNQLPSSEADPKKDITCREKNVLNLDNGGSFLSCVRRLEIRFSLRVIYAWHLKLFLQLTTDDGKGVAMLARNTVERALAEREAMAQAMMVSPSVSGHSMDVKRDDLLRFQIQRLSPRTSSLPSLRFSPLSSPSPLNYRRLASSPTVALFKSKTKAAPVKKVEKPKQKVEDGIFGTSGGIGFTKENELFVGRVAMIGFAASLLGEGITGKGILAQLNLETGIPIYEAEPLLLFFILFTLLGAIGALGDRGKFVDDPPTGIEGAVIPPGKGFRSAIGLSEGGPLFGFTKANELFVGRLAQLGFAFSLIGEIITSKGALAQLNIETGVPINEIEPLVLFNVLFFFIAAINPGTGKFVTDDGDD</sequence>
<feature type="compositionally biased region" description="Basic and acidic residues" evidence="20">
    <location>
        <begin position="24"/>
        <end position="33"/>
    </location>
</feature>
<dbReference type="CDD" id="cd11378">
    <property type="entry name" value="DUF296"/>
    <property type="match status" value="1"/>
</dbReference>
<evidence type="ECO:0000256" key="10">
    <source>
        <dbReference type="ARBA" id="ARBA00023015"/>
    </source>
</evidence>
<evidence type="ECO:0000256" key="19">
    <source>
        <dbReference type="ARBA" id="ARBA00081690"/>
    </source>
</evidence>
<proteinExistence type="inferred from homology"/>
<dbReference type="Proteomes" id="UP001345219">
    <property type="component" value="Chromosome 15"/>
</dbReference>
<dbReference type="PANTHER" id="PTHR31100">
    <property type="entry name" value="AT-HOOK MOTIF NUCLEAR-LOCALIZED PROTEIN 15"/>
    <property type="match status" value="1"/>
</dbReference>
<dbReference type="GO" id="GO:0003700">
    <property type="term" value="F:DNA-binding transcription factor activity"/>
    <property type="evidence" value="ECO:0007669"/>
    <property type="project" value="TreeGrafter"/>
</dbReference>
<evidence type="ECO:0000256" key="18">
    <source>
        <dbReference type="ARBA" id="ARBA00071209"/>
    </source>
</evidence>
<protein>
    <recommendedName>
        <fullName evidence="18">Photosystem II 22 kDa protein, chloroplastic</fullName>
    </recommendedName>
    <alternativeName>
        <fullName evidence="19">CP22</fullName>
    </alternativeName>
</protein>
<evidence type="ECO:0000256" key="9">
    <source>
        <dbReference type="ARBA" id="ARBA00022989"/>
    </source>
</evidence>
<evidence type="ECO:0000313" key="22">
    <source>
        <dbReference type="EMBL" id="KAK4758309.1"/>
    </source>
</evidence>
<dbReference type="InterPro" id="IPR005175">
    <property type="entry name" value="PPC_dom"/>
</dbReference>
<evidence type="ECO:0000256" key="2">
    <source>
        <dbReference type="ARBA" id="ARBA00004454"/>
    </source>
</evidence>
<feature type="domain" description="PPC" evidence="21">
    <location>
        <begin position="174"/>
        <end position="314"/>
    </location>
</feature>
<evidence type="ECO:0000259" key="21">
    <source>
        <dbReference type="PROSITE" id="PS51742"/>
    </source>
</evidence>
<keyword evidence="5" id="KW-0934">Plastid</keyword>
<evidence type="ECO:0000256" key="16">
    <source>
        <dbReference type="ARBA" id="ARBA00023276"/>
    </source>
</evidence>
<feature type="compositionally biased region" description="Basic residues" evidence="20">
    <location>
        <begin position="1"/>
        <end position="22"/>
    </location>
</feature>
<feature type="region of interest" description="Disordered" evidence="20">
    <location>
        <begin position="107"/>
        <end position="167"/>
    </location>
</feature>
<comment type="subcellular location">
    <subcellularLocation>
        <location evidence="1">Nucleus</location>
    </subcellularLocation>
    <subcellularLocation>
        <location evidence="2">Plastid</location>
        <location evidence="2">Chloroplast thylakoid membrane</location>
        <topology evidence="2">Multi-pass membrane protein</topology>
    </subcellularLocation>
</comment>
<dbReference type="PANTHER" id="PTHR31100:SF15">
    <property type="entry name" value="AT-HOOK MOTIF NUCLEAR-LOCALIZED PROTEIN 24-RELATED"/>
    <property type="match status" value="1"/>
</dbReference>
<evidence type="ECO:0000256" key="6">
    <source>
        <dbReference type="ARBA" id="ARBA00022692"/>
    </source>
</evidence>
<dbReference type="Pfam" id="PF03479">
    <property type="entry name" value="PCC"/>
    <property type="match status" value="1"/>
</dbReference>
<keyword evidence="23" id="KW-1185">Reference proteome</keyword>
<dbReference type="Gene3D" id="3.30.1330.80">
    <property type="entry name" value="Hypothetical protein, similar to alpha- acetolactate decarboxylase, domain 2"/>
    <property type="match status" value="1"/>
</dbReference>
<gene>
    <name evidence="22" type="ORF">SAY87_019610</name>
</gene>
<keyword evidence="16" id="KW-0604">Photosystem II</keyword>
<dbReference type="GO" id="GO:0005634">
    <property type="term" value="C:nucleus"/>
    <property type="evidence" value="ECO:0007669"/>
    <property type="project" value="UniProtKB-SubCell"/>
</dbReference>
<evidence type="ECO:0000256" key="11">
    <source>
        <dbReference type="ARBA" id="ARBA00023078"/>
    </source>
</evidence>
<keyword evidence="12" id="KW-0238">DNA-binding</keyword>
<feature type="region of interest" description="Disordered" evidence="20">
    <location>
        <begin position="305"/>
        <end position="327"/>
    </location>
</feature>
<evidence type="ECO:0000256" key="8">
    <source>
        <dbReference type="ARBA" id="ARBA00022946"/>
    </source>
</evidence>
<dbReference type="GO" id="GO:0009523">
    <property type="term" value="C:photosystem II"/>
    <property type="evidence" value="ECO:0007669"/>
    <property type="project" value="UniProtKB-KW"/>
</dbReference>
<dbReference type="GO" id="GO:0010228">
    <property type="term" value="P:vegetative to reproductive phase transition of meristem"/>
    <property type="evidence" value="ECO:0007669"/>
    <property type="project" value="TreeGrafter"/>
</dbReference>
<organism evidence="22 23">
    <name type="scientific">Trapa incisa</name>
    <dbReference type="NCBI Taxonomy" id="236973"/>
    <lineage>
        <taxon>Eukaryota</taxon>
        <taxon>Viridiplantae</taxon>
        <taxon>Streptophyta</taxon>
        <taxon>Embryophyta</taxon>
        <taxon>Tracheophyta</taxon>
        <taxon>Spermatophyta</taxon>
        <taxon>Magnoliopsida</taxon>
        <taxon>eudicotyledons</taxon>
        <taxon>Gunneridae</taxon>
        <taxon>Pentapetalae</taxon>
        <taxon>rosids</taxon>
        <taxon>malvids</taxon>
        <taxon>Myrtales</taxon>
        <taxon>Lythraceae</taxon>
        <taxon>Trapa</taxon>
    </lineage>
</organism>
<reference evidence="22 23" key="1">
    <citation type="journal article" date="2023" name="Hortic Res">
        <title>Pangenome of water caltrop reveals structural variations and asymmetric subgenome divergence after allopolyploidization.</title>
        <authorList>
            <person name="Zhang X."/>
            <person name="Chen Y."/>
            <person name="Wang L."/>
            <person name="Yuan Y."/>
            <person name="Fang M."/>
            <person name="Shi L."/>
            <person name="Lu R."/>
            <person name="Comes H.P."/>
            <person name="Ma Y."/>
            <person name="Chen Y."/>
            <person name="Huang G."/>
            <person name="Zhou Y."/>
            <person name="Zheng Z."/>
            <person name="Qiu Y."/>
        </authorList>
    </citation>
    <scope>NUCLEOTIDE SEQUENCE [LARGE SCALE GENOMIC DNA]</scope>
    <source>
        <tissue evidence="22">Roots</tissue>
    </source>
</reference>
<dbReference type="GO" id="GO:0015979">
    <property type="term" value="P:photosynthesis"/>
    <property type="evidence" value="ECO:0007669"/>
    <property type="project" value="UniProtKB-KW"/>
</dbReference>
<keyword evidence="6" id="KW-0812">Transmembrane</keyword>
<keyword evidence="15" id="KW-0539">Nucleus</keyword>
<dbReference type="SUPFAM" id="SSF117856">
    <property type="entry name" value="AF0104/ALDC/Ptd012-like"/>
    <property type="match status" value="1"/>
</dbReference>
<evidence type="ECO:0000256" key="7">
    <source>
        <dbReference type="ARBA" id="ARBA00022737"/>
    </source>
</evidence>
<keyword evidence="11" id="KW-0793">Thylakoid</keyword>
<dbReference type="Pfam" id="PF00504">
    <property type="entry name" value="Chloroa_b-bind"/>
    <property type="match status" value="1"/>
</dbReference>
<dbReference type="FunFam" id="1.10.3460.10:FF:000008">
    <property type="entry name" value="Photosystem II 22 kDa protein, chloroplastic"/>
    <property type="match status" value="2"/>
</dbReference>
<dbReference type="GO" id="GO:0009535">
    <property type="term" value="C:chloroplast thylakoid membrane"/>
    <property type="evidence" value="ECO:0007669"/>
    <property type="project" value="UniProtKB-SubCell"/>
</dbReference>
<dbReference type="InterPro" id="IPR014476">
    <property type="entry name" value="AHL15-29"/>
</dbReference>
<dbReference type="EMBL" id="JAXIOK010000012">
    <property type="protein sequence ID" value="KAK4758309.1"/>
    <property type="molecule type" value="Genomic_DNA"/>
</dbReference>
<dbReference type="PROSITE" id="PS51742">
    <property type="entry name" value="PPC"/>
    <property type="match status" value="1"/>
</dbReference>
<evidence type="ECO:0000313" key="23">
    <source>
        <dbReference type="Proteomes" id="UP001345219"/>
    </source>
</evidence>
<dbReference type="Gene3D" id="1.10.3460.10">
    <property type="entry name" value="Chlorophyll a/b binding protein domain"/>
    <property type="match status" value="2"/>
</dbReference>
<evidence type="ECO:0000256" key="15">
    <source>
        <dbReference type="ARBA" id="ARBA00023242"/>
    </source>
</evidence>
<keyword evidence="9" id="KW-1133">Transmembrane helix</keyword>
<feature type="region of interest" description="Disordered" evidence="20">
    <location>
        <begin position="1"/>
        <end position="33"/>
    </location>
</feature>
<keyword evidence="8" id="KW-0809">Transit peptide</keyword>
<evidence type="ECO:0000256" key="13">
    <source>
        <dbReference type="ARBA" id="ARBA00023136"/>
    </source>
</evidence>
<dbReference type="InterPro" id="IPR022796">
    <property type="entry name" value="Chloroa_b-bind"/>
</dbReference>